<organism evidence="2 3">
    <name type="scientific">Cephalotrichum gorgonifer</name>
    <dbReference type="NCBI Taxonomy" id="2041049"/>
    <lineage>
        <taxon>Eukaryota</taxon>
        <taxon>Fungi</taxon>
        <taxon>Dikarya</taxon>
        <taxon>Ascomycota</taxon>
        <taxon>Pezizomycotina</taxon>
        <taxon>Sordariomycetes</taxon>
        <taxon>Hypocreomycetidae</taxon>
        <taxon>Microascales</taxon>
        <taxon>Microascaceae</taxon>
        <taxon>Cephalotrichum</taxon>
    </lineage>
</organism>
<keyword evidence="1" id="KW-0812">Transmembrane</keyword>
<keyword evidence="1" id="KW-1133">Transmembrane helix</keyword>
<dbReference type="PANTHER" id="PTHR39470:SF1">
    <property type="entry name" value="CHORISMATE SYNTHASE PROTEIN"/>
    <property type="match status" value="1"/>
</dbReference>
<comment type="caution">
    <text evidence="2">The sequence shown here is derived from an EMBL/GenBank/DDBJ whole genome shotgun (WGS) entry which is preliminary data.</text>
</comment>
<gene>
    <name evidence="2" type="ORF">DNG_06089</name>
</gene>
<sequence length="358" mass="39208">MSSTWSNVKSIVIFFGPIVLPKAIAFYRKARSAPRQQGLAIQPVPAAASRALAVLLATAVLLLIAALPVFAPENLFVSTQSRLQIPPDVLFNRLATLRPGNVLTAADETLRARFASLDSRLLYLKYGPEVVAGCTFCTSDDPRVYFFYALPAILTPHLLNLFILAVAASPLASGRYGAPIRKPATMAAVALAALDLYLLDSQSHKDNARALRLSEIDFFHWRTRVYRLLALAALDCVAAAYVYLSSTNRAFAEPPGPSDRAEAIISVLSRTRGKLNALGTVVNTVSRDEELRKRSAAYWVQEGSIMRGVMEEREVVESVNDALENGRINVESIERDAAAYAENITSALRWEGEDQKSR</sequence>
<evidence type="ECO:0008006" key="4">
    <source>
        <dbReference type="Google" id="ProtNLM"/>
    </source>
</evidence>
<dbReference type="PANTHER" id="PTHR39470">
    <property type="entry name" value="CHROMOSOME 10, WHOLE GENOME SHOTGUN SEQUENCE"/>
    <property type="match status" value="1"/>
</dbReference>
<protein>
    <recommendedName>
        <fullName evidence="4">Chorismate synthase protein</fullName>
    </recommendedName>
</protein>
<dbReference type="Proteomes" id="UP001187682">
    <property type="component" value="Unassembled WGS sequence"/>
</dbReference>
<name>A0AAE8SW37_9PEZI</name>
<keyword evidence="3" id="KW-1185">Reference proteome</keyword>
<feature type="transmembrane region" description="Helical" evidence="1">
    <location>
        <begin position="145"/>
        <end position="168"/>
    </location>
</feature>
<proteinExistence type="predicted"/>
<evidence type="ECO:0000256" key="1">
    <source>
        <dbReference type="SAM" id="Phobius"/>
    </source>
</evidence>
<feature type="transmembrane region" description="Helical" evidence="1">
    <location>
        <begin position="51"/>
        <end position="71"/>
    </location>
</feature>
<evidence type="ECO:0000313" key="3">
    <source>
        <dbReference type="Proteomes" id="UP001187682"/>
    </source>
</evidence>
<feature type="transmembrane region" description="Helical" evidence="1">
    <location>
        <begin position="225"/>
        <end position="244"/>
    </location>
</feature>
<reference evidence="2" key="1">
    <citation type="submission" date="2018-03" db="EMBL/GenBank/DDBJ databases">
        <authorList>
            <person name="Guldener U."/>
        </authorList>
    </citation>
    <scope>NUCLEOTIDE SEQUENCE</scope>
</reference>
<feature type="transmembrane region" description="Helical" evidence="1">
    <location>
        <begin position="12"/>
        <end position="30"/>
    </location>
</feature>
<evidence type="ECO:0000313" key="2">
    <source>
        <dbReference type="EMBL" id="SPO03406.1"/>
    </source>
</evidence>
<dbReference type="AlphaFoldDB" id="A0AAE8SW37"/>
<accession>A0AAE8SW37</accession>
<keyword evidence="1" id="KW-0472">Membrane</keyword>
<dbReference type="EMBL" id="ONZQ02000008">
    <property type="protein sequence ID" value="SPO03406.1"/>
    <property type="molecule type" value="Genomic_DNA"/>
</dbReference>